<proteinExistence type="predicted"/>
<dbReference type="AlphaFoldDB" id="A0A0M0KDB3"/>
<dbReference type="GO" id="GO:0051131">
    <property type="term" value="P:chaperone-mediated protein complex assembly"/>
    <property type="evidence" value="ECO:0007669"/>
    <property type="project" value="InterPro"/>
</dbReference>
<gene>
    <name evidence="2" type="ORF">AMD02_15575</name>
</gene>
<dbReference type="GO" id="GO:0042128">
    <property type="term" value="P:nitrate assimilation"/>
    <property type="evidence" value="ECO:0007669"/>
    <property type="project" value="UniProtKB-KW"/>
</dbReference>
<dbReference type="NCBIfam" id="TIGR00684">
    <property type="entry name" value="narJ"/>
    <property type="match status" value="1"/>
</dbReference>
<evidence type="ECO:0000313" key="2">
    <source>
        <dbReference type="EMBL" id="KOO36830.1"/>
    </source>
</evidence>
<reference evidence="2" key="1">
    <citation type="submission" date="2015-08" db="EMBL/GenBank/DDBJ databases">
        <title>Complete DNA Sequence of Pseudomonas syringae pv. actinidiae, the Causal Agent of Kiwifruit Canker Disease.</title>
        <authorList>
            <person name="Rikkerink E.H.A."/>
            <person name="Fineran P.C."/>
        </authorList>
    </citation>
    <scope>NUCLEOTIDE SEQUENCE</scope>
    <source>
        <strain evidence="2">DSM 13666</strain>
    </source>
</reference>
<keyword evidence="1" id="KW-0534">Nitrate assimilation</keyword>
<dbReference type="Pfam" id="PF02613">
    <property type="entry name" value="Nitrate_red_del"/>
    <property type="match status" value="1"/>
</dbReference>
<comment type="caution">
    <text evidence="2">The sequence shown here is derived from an EMBL/GenBank/DDBJ whole genome shotgun (WGS) entry which is preliminary data.</text>
</comment>
<dbReference type="InterPro" id="IPR020945">
    <property type="entry name" value="DMSO/NO3_reduct_chaperone"/>
</dbReference>
<sequence>METIDRTIVFSALSYLLSYPDEQWRQVQSEWQEIIGQVQHQTLRKHLQTFLEKASTYTQDELIERYVSTFDFGKKTNLYVTYFHTGEQRERGLELLQLKDLYQRSGFEPTAKELPDFLPLMLEFAALSDKEQITAAFENYLLNLGELRSRLSTGNSLYTVLLDAVLLALSEVGVEGTVLQ</sequence>
<dbReference type="RefSeq" id="WP_053432072.1">
    <property type="nucleotide sequence ID" value="NZ_CP040441.1"/>
</dbReference>
<dbReference type="PANTHER" id="PTHR43680:SF2">
    <property type="entry name" value="NITRATE REDUCTASE MOLYBDENUM COFACTOR ASSEMBLY CHAPERONE NARJ"/>
    <property type="match status" value="1"/>
</dbReference>
<dbReference type="InterPro" id="IPR003765">
    <property type="entry name" value="NO3_reductase_chaperone_NarJ"/>
</dbReference>
<dbReference type="PANTHER" id="PTHR43680">
    <property type="entry name" value="NITRATE REDUCTASE MOLYBDENUM COFACTOR ASSEMBLY CHAPERONE"/>
    <property type="match status" value="1"/>
</dbReference>
<dbReference type="GO" id="GO:0051082">
    <property type="term" value="F:unfolded protein binding"/>
    <property type="evidence" value="ECO:0007669"/>
    <property type="project" value="InterPro"/>
</dbReference>
<protein>
    <submittedName>
        <fullName evidence="2">Nitrate reductase</fullName>
    </submittedName>
</protein>
<accession>A0A0M0KDB3</accession>
<name>A0A0M0KDB3_ALKHA</name>
<dbReference type="InterPro" id="IPR036411">
    <property type="entry name" value="TorD-like_sf"/>
</dbReference>
<dbReference type="GeneID" id="87595773"/>
<dbReference type="Gene3D" id="1.10.3480.10">
    <property type="entry name" value="TorD-like"/>
    <property type="match status" value="1"/>
</dbReference>
<dbReference type="GO" id="GO:0016530">
    <property type="term" value="F:metallochaperone activity"/>
    <property type="evidence" value="ECO:0007669"/>
    <property type="project" value="TreeGrafter"/>
</dbReference>
<dbReference type="EMBL" id="LILD01000003">
    <property type="protein sequence ID" value="KOO36830.1"/>
    <property type="molecule type" value="Genomic_DNA"/>
</dbReference>
<organism evidence="2">
    <name type="scientific">Halalkalibacterium halodurans</name>
    <name type="common">Bacillus halodurans</name>
    <dbReference type="NCBI Taxonomy" id="86665"/>
    <lineage>
        <taxon>Bacteria</taxon>
        <taxon>Bacillati</taxon>
        <taxon>Bacillota</taxon>
        <taxon>Bacilli</taxon>
        <taxon>Bacillales</taxon>
        <taxon>Bacillaceae</taxon>
        <taxon>Halalkalibacterium (ex Joshi et al. 2022)</taxon>
    </lineage>
</organism>
<dbReference type="SUPFAM" id="SSF89155">
    <property type="entry name" value="TorD-like"/>
    <property type="match status" value="1"/>
</dbReference>
<dbReference type="PATRIC" id="fig|136160.3.peg.4056"/>
<evidence type="ECO:0000256" key="1">
    <source>
        <dbReference type="ARBA" id="ARBA00023063"/>
    </source>
</evidence>